<protein>
    <submittedName>
        <fullName evidence="2">Uncharacterized protein</fullName>
    </submittedName>
</protein>
<keyword evidence="3" id="KW-1185">Reference proteome</keyword>
<dbReference type="Proteomes" id="UP000005237">
    <property type="component" value="Unassembled WGS sequence"/>
</dbReference>
<name>A0A8R1EQ35_CAEJA</name>
<proteinExistence type="predicted"/>
<reference evidence="3" key="1">
    <citation type="submission" date="2010-08" db="EMBL/GenBank/DDBJ databases">
        <authorList>
            <consortium name="Caenorhabditis japonica Sequencing Consortium"/>
            <person name="Wilson R.K."/>
        </authorList>
    </citation>
    <scope>NUCLEOTIDE SEQUENCE [LARGE SCALE GENOMIC DNA]</scope>
    <source>
        <strain evidence="3">DF5081</strain>
    </source>
</reference>
<dbReference type="EnsemblMetazoa" id="CJA38095.1">
    <property type="protein sequence ID" value="CJA38095.1"/>
    <property type="gene ID" value="WBGene00213942"/>
</dbReference>
<evidence type="ECO:0000313" key="2">
    <source>
        <dbReference type="EnsemblMetazoa" id="CJA38095.1"/>
    </source>
</evidence>
<dbReference type="AlphaFoldDB" id="A0A8R1EQ35"/>
<evidence type="ECO:0000256" key="1">
    <source>
        <dbReference type="SAM" id="MobiDB-lite"/>
    </source>
</evidence>
<sequence>MEVSVEYEGDERVGESISEVESDESD</sequence>
<reference evidence="2" key="2">
    <citation type="submission" date="2022-06" db="UniProtKB">
        <authorList>
            <consortium name="EnsemblMetazoa"/>
        </authorList>
    </citation>
    <scope>IDENTIFICATION</scope>
    <source>
        <strain evidence="2">DF5081</strain>
    </source>
</reference>
<accession>A0A8R1EQ35</accession>
<organism evidence="2 3">
    <name type="scientific">Caenorhabditis japonica</name>
    <dbReference type="NCBI Taxonomy" id="281687"/>
    <lineage>
        <taxon>Eukaryota</taxon>
        <taxon>Metazoa</taxon>
        <taxon>Ecdysozoa</taxon>
        <taxon>Nematoda</taxon>
        <taxon>Chromadorea</taxon>
        <taxon>Rhabditida</taxon>
        <taxon>Rhabditina</taxon>
        <taxon>Rhabditomorpha</taxon>
        <taxon>Rhabditoidea</taxon>
        <taxon>Rhabditidae</taxon>
        <taxon>Peloderinae</taxon>
        <taxon>Caenorhabditis</taxon>
    </lineage>
</organism>
<feature type="region of interest" description="Disordered" evidence="1">
    <location>
        <begin position="1"/>
        <end position="26"/>
    </location>
</feature>
<evidence type="ECO:0000313" key="3">
    <source>
        <dbReference type="Proteomes" id="UP000005237"/>
    </source>
</evidence>